<dbReference type="GO" id="GO:0030170">
    <property type="term" value="F:pyridoxal phosphate binding"/>
    <property type="evidence" value="ECO:0007669"/>
    <property type="project" value="InterPro"/>
</dbReference>
<name>A0A0F4YVI8_RASE3</name>
<comment type="cofactor">
    <cofactor evidence="1">
        <name>pyridoxal 5'-phosphate</name>
        <dbReference type="ChEBI" id="CHEBI:597326"/>
    </cofactor>
</comment>
<evidence type="ECO:0000313" key="6">
    <source>
        <dbReference type="EMBL" id="KKA21866.1"/>
    </source>
</evidence>
<reference evidence="6 7" key="1">
    <citation type="submission" date="2015-04" db="EMBL/GenBank/DDBJ databases">
        <authorList>
            <person name="Heijne W.H."/>
            <person name="Fedorova N.D."/>
            <person name="Nierman W.C."/>
            <person name="Vollebregt A.W."/>
            <person name="Zhao Z."/>
            <person name="Wu L."/>
            <person name="Kumar M."/>
            <person name="Stam H."/>
            <person name="van den Berg M.A."/>
            <person name="Pel H.J."/>
        </authorList>
    </citation>
    <scope>NUCLEOTIDE SEQUENCE [LARGE SCALE GENOMIC DNA]</scope>
    <source>
        <strain evidence="6 7">CBS 393.64</strain>
    </source>
</reference>
<comment type="caution">
    <text evidence="6">The sequence shown here is derived from an EMBL/GenBank/DDBJ whole genome shotgun (WGS) entry which is preliminary data.</text>
</comment>
<dbReference type="InterPro" id="IPR015422">
    <property type="entry name" value="PyrdxlP-dep_Trfase_small"/>
</dbReference>
<organism evidence="6 7">
    <name type="scientific">Rasamsonia emersonii (strain ATCC 16479 / CBS 393.64 / IMI 116815)</name>
    <dbReference type="NCBI Taxonomy" id="1408163"/>
    <lineage>
        <taxon>Eukaryota</taxon>
        <taxon>Fungi</taxon>
        <taxon>Dikarya</taxon>
        <taxon>Ascomycota</taxon>
        <taxon>Pezizomycotina</taxon>
        <taxon>Eurotiomycetes</taxon>
        <taxon>Eurotiomycetidae</taxon>
        <taxon>Eurotiales</taxon>
        <taxon>Trichocomaceae</taxon>
        <taxon>Rasamsonia</taxon>
    </lineage>
</organism>
<dbReference type="PANTHER" id="PTHR43206:SF1">
    <property type="entry name" value="4-AMINOBUTYRATE AMINOTRANSFERASE, MITOCHONDRIAL"/>
    <property type="match status" value="1"/>
</dbReference>
<dbReference type="PANTHER" id="PTHR43206">
    <property type="entry name" value="AMINOTRANSFERASE"/>
    <property type="match status" value="1"/>
</dbReference>
<keyword evidence="3 6" id="KW-0032">Aminotransferase</keyword>
<protein>
    <submittedName>
        <fullName evidence="6">4-aminobutyrate aminotransferase</fullName>
    </submittedName>
</protein>
<dbReference type="RefSeq" id="XP_013328478.1">
    <property type="nucleotide sequence ID" value="XM_013473024.1"/>
</dbReference>
<accession>A0A0F4YVI8</accession>
<evidence type="ECO:0000256" key="3">
    <source>
        <dbReference type="ARBA" id="ARBA00022576"/>
    </source>
</evidence>
<evidence type="ECO:0000256" key="5">
    <source>
        <dbReference type="ARBA" id="ARBA00022898"/>
    </source>
</evidence>
<dbReference type="STRING" id="1408163.A0A0F4YVI8"/>
<dbReference type="Gene3D" id="3.90.1150.10">
    <property type="entry name" value="Aspartate Aminotransferase, domain 1"/>
    <property type="match status" value="1"/>
</dbReference>
<dbReference type="Proteomes" id="UP000053958">
    <property type="component" value="Unassembled WGS sequence"/>
</dbReference>
<dbReference type="GO" id="GO:0009450">
    <property type="term" value="P:gamma-aminobutyric acid catabolic process"/>
    <property type="evidence" value="ECO:0007669"/>
    <property type="project" value="TreeGrafter"/>
</dbReference>
<dbReference type="GO" id="GO:0008483">
    <property type="term" value="F:transaminase activity"/>
    <property type="evidence" value="ECO:0007669"/>
    <property type="project" value="UniProtKB-KW"/>
</dbReference>
<keyword evidence="4 6" id="KW-0808">Transferase</keyword>
<dbReference type="InterPro" id="IPR015421">
    <property type="entry name" value="PyrdxlP-dep_Trfase_major"/>
</dbReference>
<evidence type="ECO:0000256" key="4">
    <source>
        <dbReference type="ARBA" id="ARBA00022679"/>
    </source>
</evidence>
<dbReference type="SUPFAM" id="SSF53383">
    <property type="entry name" value="PLP-dependent transferases"/>
    <property type="match status" value="1"/>
</dbReference>
<evidence type="ECO:0000256" key="1">
    <source>
        <dbReference type="ARBA" id="ARBA00001933"/>
    </source>
</evidence>
<evidence type="ECO:0000313" key="7">
    <source>
        <dbReference type="Proteomes" id="UP000053958"/>
    </source>
</evidence>
<evidence type="ECO:0000256" key="2">
    <source>
        <dbReference type="ARBA" id="ARBA00008954"/>
    </source>
</evidence>
<sequence length="190" mass="20809">MARKIHELSRSTASSIAELPDRGMRRLARLVWTMAAVFRSSLNLRPVARLHAARSFSTAPLRRPEQPYFPNEPQAPIVKTAIPGPKNKAAAAELDEVFDIRSLNLLTDYSKSVGNYIADLDGNVLLDVYAQIASIPVGYNNPRLAEAATTPEMVRALINRPASGNFPSAEWSHILRTGLLKAAPKGLNQV</sequence>
<keyword evidence="7" id="KW-1185">Reference proteome</keyword>
<keyword evidence="5" id="KW-0663">Pyridoxal phosphate</keyword>
<dbReference type="EMBL" id="LASV01000164">
    <property type="protein sequence ID" value="KKA21866.1"/>
    <property type="molecule type" value="Genomic_DNA"/>
</dbReference>
<dbReference type="Pfam" id="PF00202">
    <property type="entry name" value="Aminotran_3"/>
    <property type="match status" value="1"/>
</dbReference>
<dbReference type="GeneID" id="25316379"/>
<comment type="similarity">
    <text evidence="2">Belongs to the class-III pyridoxal-phosphate-dependent aminotransferase family.</text>
</comment>
<dbReference type="AlphaFoldDB" id="A0A0F4YVI8"/>
<dbReference type="InterPro" id="IPR005814">
    <property type="entry name" value="Aminotrans_3"/>
</dbReference>
<gene>
    <name evidence="6" type="ORF">T310_4030</name>
</gene>
<dbReference type="GO" id="GO:0005739">
    <property type="term" value="C:mitochondrion"/>
    <property type="evidence" value="ECO:0007669"/>
    <property type="project" value="TreeGrafter"/>
</dbReference>
<dbReference type="Gene3D" id="3.40.640.10">
    <property type="entry name" value="Type I PLP-dependent aspartate aminotransferase-like (Major domain)"/>
    <property type="match status" value="1"/>
</dbReference>
<proteinExistence type="inferred from homology"/>
<dbReference type="OrthoDB" id="10260828at2759"/>
<feature type="non-terminal residue" evidence="6">
    <location>
        <position position="190"/>
    </location>
</feature>
<dbReference type="InterPro" id="IPR015424">
    <property type="entry name" value="PyrdxlP-dep_Trfase"/>
</dbReference>